<dbReference type="EMBL" id="JAGIXG020000002">
    <property type="protein sequence ID" value="KAI6785486.1"/>
    <property type="molecule type" value="Genomic_DNA"/>
</dbReference>
<protein>
    <recommendedName>
        <fullName evidence="6">Peptidase M20 dimerisation domain-containing protein</fullName>
    </recommendedName>
</protein>
<dbReference type="GO" id="GO:0000328">
    <property type="term" value="C:fungal-type vacuole lumen"/>
    <property type="evidence" value="ECO:0007669"/>
    <property type="project" value="TreeGrafter"/>
</dbReference>
<dbReference type="Pfam" id="PF17784">
    <property type="entry name" value="Sulfotransfer_4"/>
    <property type="match status" value="1"/>
</dbReference>
<reference evidence="7" key="1">
    <citation type="journal article" date="2021" name="J Fungi (Basel)">
        <title>Genomic and Metabolomic Analyses of the Marine Fungus Emericellopsis cladophorae: Insights into Saltwater Adaptability Mechanisms and Its Biosynthetic Potential.</title>
        <authorList>
            <person name="Goncalves M.F.M."/>
            <person name="Hilario S."/>
            <person name="Van de Peer Y."/>
            <person name="Esteves A.C."/>
            <person name="Alves A."/>
        </authorList>
    </citation>
    <scope>NUCLEOTIDE SEQUENCE</scope>
    <source>
        <strain evidence="7">MUM 19.33</strain>
    </source>
</reference>
<keyword evidence="4" id="KW-0378">Hydrolase</keyword>
<evidence type="ECO:0000256" key="1">
    <source>
        <dbReference type="ARBA" id="ARBA00006247"/>
    </source>
</evidence>
<dbReference type="Gene3D" id="3.40.630.10">
    <property type="entry name" value="Zn peptidases"/>
    <property type="match status" value="1"/>
</dbReference>
<dbReference type="InterPro" id="IPR040632">
    <property type="entry name" value="Sulfotransfer_4"/>
</dbReference>
<dbReference type="CDD" id="cd05674">
    <property type="entry name" value="M20_yscS"/>
    <property type="match status" value="1"/>
</dbReference>
<keyword evidence="8" id="KW-1185">Reference proteome</keyword>
<reference evidence="7" key="2">
    <citation type="submission" date="2022-07" db="EMBL/GenBank/DDBJ databases">
        <authorList>
            <person name="Goncalves M.F.M."/>
            <person name="Hilario S."/>
            <person name="Van De Peer Y."/>
            <person name="Esteves A.C."/>
            <person name="Alves A."/>
        </authorList>
    </citation>
    <scope>NUCLEOTIDE SEQUENCE</scope>
    <source>
        <strain evidence="7">MUM 19.33</strain>
    </source>
</reference>
<dbReference type="Pfam" id="PF07687">
    <property type="entry name" value="M20_dimer"/>
    <property type="match status" value="1"/>
</dbReference>
<dbReference type="RefSeq" id="XP_051366342.1">
    <property type="nucleotide sequence ID" value="XM_051510802.1"/>
</dbReference>
<dbReference type="InterPro" id="IPR027417">
    <property type="entry name" value="P-loop_NTPase"/>
</dbReference>
<evidence type="ECO:0000256" key="3">
    <source>
        <dbReference type="ARBA" id="ARBA00022723"/>
    </source>
</evidence>
<dbReference type="Pfam" id="PF01546">
    <property type="entry name" value="Peptidase_M20"/>
    <property type="match status" value="1"/>
</dbReference>
<dbReference type="AlphaFoldDB" id="A0A9P9Y8M0"/>
<dbReference type="GO" id="GO:0046872">
    <property type="term" value="F:metal ion binding"/>
    <property type="evidence" value="ECO:0007669"/>
    <property type="project" value="UniProtKB-KW"/>
</dbReference>
<feature type="domain" description="Peptidase M20 dimerisation" evidence="6">
    <location>
        <begin position="569"/>
        <end position="717"/>
    </location>
</feature>
<dbReference type="OrthoDB" id="3064516at2759"/>
<keyword evidence="2" id="KW-0645">Protease</keyword>
<dbReference type="Proteomes" id="UP001055219">
    <property type="component" value="Unassembled WGS sequence"/>
</dbReference>
<sequence>MADPSALSDRAVPMRVIVCGVHRTGTLSMRHALYRLGIHDCYHMLTVRDNPERDGHQWIRAIDAKYSDNGTAPLTRRDWDGLLGECQGVCDVPAALFGPELAEAYPEAKVVILNRDPEKWYISVLNSIHGKRSLASKLEMLFCMLFDSTTRAWIKFAMAFGGHFGYDHRAEKDKALAWYANTYKEFRDKIPEDRRIEFTVADGWGPLCKFLDVPVPVDRDEDGKEVEAPFPRRNDTAAFLGSMVEWRHEASKRSLDNVFRLVGKTVVAGSTASAEVGHDQLHIPYRSTTSSSIVGNHDITNNSFTRTAIMSLKAALVLAAGATAWVTPSRFAEDQFQLTKPSPFKCDLPPALEPSGDDLEHASSLLTGRDALDRLVARHQGIVRVPSVSYDDNGEPGEDPRWEPFYTLHDALRELYPKIHHHAKLDKINTFGLVYTLAGSDASLKPTLLTAHQDVVPVPDPSTWTHPPFDAHFDGEWLWGRGAADDKSSLTALMSAVETLLEQGWVPKRTLVLAFGYDEECSGYRGATKIGEFLTEKYGDDGVAVILDEGGLGFEGPEENVLYALPSVMEKGHMDIWLTLSFPGGHSSVPLAHTAIGVAAEIVSTLEANPFEPELLEDGPTHRHLICNARYSPDANPTVTRLVKKGDLKGLADEVIKVFGRGGRYMLQTSQAVDVIQGGTKINAMPETVAVGVNYRISPQDSIDSIQDTVLANIKPVVDKYGLDVKAFQAEGEASAAVASANGTLYLEANQVFQPTPIAPTEGKVWDVFSGTIQHTFGAGDASRTVVPVGEIMLGNTDTRHYLNLSPNIYRWNPISRDAAINIHTVDERLRMEDQLLMVQFYYDFVRNFDQADL</sequence>
<gene>
    <name evidence="7" type="ORF">J7T54_007129</name>
</gene>
<dbReference type="PANTHER" id="PTHR45962">
    <property type="entry name" value="N-FATTY-ACYL-AMINO ACID SYNTHASE/HYDROLASE PM20D1"/>
    <property type="match status" value="1"/>
</dbReference>
<dbReference type="InterPro" id="IPR001261">
    <property type="entry name" value="ArgE/DapE_CS"/>
</dbReference>
<evidence type="ECO:0000259" key="6">
    <source>
        <dbReference type="Pfam" id="PF07687"/>
    </source>
</evidence>
<evidence type="ECO:0000313" key="8">
    <source>
        <dbReference type="Proteomes" id="UP001055219"/>
    </source>
</evidence>
<comment type="similarity">
    <text evidence="1">Belongs to the peptidase M20A family.</text>
</comment>
<name>A0A9P9Y8M0_9HYPO</name>
<dbReference type="Gene3D" id="3.40.50.300">
    <property type="entry name" value="P-loop containing nucleotide triphosphate hydrolases"/>
    <property type="match status" value="1"/>
</dbReference>
<dbReference type="Gene3D" id="3.30.70.360">
    <property type="match status" value="1"/>
</dbReference>
<dbReference type="PROSITE" id="PS00759">
    <property type="entry name" value="ARGE_DAPE_CPG2_2"/>
    <property type="match status" value="1"/>
</dbReference>
<evidence type="ECO:0000256" key="5">
    <source>
        <dbReference type="ARBA" id="ARBA00022833"/>
    </source>
</evidence>
<keyword evidence="3" id="KW-0479">Metal-binding</keyword>
<accession>A0A9P9Y8M0</accession>
<dbReference type="FunFam" id="3.40.630.10:FF:000027">
    <property type="entry name" value="N-fatty-acyl-amino acid synthase/hydrolase PM20D1"/>
    <property type="match status" value="1"/>
</dbReference>
<evidence type="ECO:0000256" key="2">
    <source>
        <dbReference type="ARBA" id="ARBA00022670"/>
    </source>
</evidence>
<dbReference type="GO" id="GO:0051603">
    <property type="term" value="P:proteolysis involved in protein catabolic process"/>
    <property type="evidence" value="ECO:0007669"/>
    <property type="project" value="TreeGrafter"/>
</dbReference>
<comment type="caution">
    <text evidence="7">The sequence shown here is derived from an EMBL/GenBank/DDBJ whole genome shotgun (WGS) entry which is preliminary data.</text>
</comment>
<dbReference type="InterPro" id="IPR011650">
    <property type="entry name" value="Peptidase_M20_dimer"/>
</dbReference>
<dbReference type="InterPro" id="IPR036264">
    <property type="entry name" value="Bact_exopeptidase_dim_dom"/>
</dbReference>
<dbReference type="GO" id="GO:0004180">
    <property type="term" value="F:carboxypeptidase activity"/>
    <property type="evidence" value="ECO:0007669"/>
    <property type="project" value="TreeGrafter"/>
</dbReference>
<dbReference type="GeneID" id="75833605"/>
<dbReference type="InterPro" id="IPR047177">
    <property type="entry name" value="Pept_M20A"/>
</dbReference>
<dbReference type="InterPro" id="IPR002933">
    <property type="entry name" value="Peptidase_M20"/>
</dbReference>
<dbReference type="Gene3D" id="1.10.150.900">
    <property type="match status" value="1"/>
</dbReference>
<evidence type="ECO:0000256" key="4">
    <source>
        <dbReference type="ARBA" id="ARBA00022801"/>
    </source>
</evidence>
<evidence type="ECO:0000313" key="7">
    <source>
        <dbReference type="EMBL" id="KAI6785486.1"/>
    </source>
</evidence>
<proteinExistence type="inferred from homology"/>
<keyword evidence="5" id="KW-0862">Zinc</keyword>
<organism evidence="7 8">
    <name type="scientific">Emericellopsis cladophorae</name>
    <dbReference type="NCBI Taxonomy" id="2686198"/>
    <lineage>
        <taxon>Eukaryota</taxon>
        <taxon>Fungi</taxon>
        <taxon>Dikarya</taxon>
        <taxon>Ascomycota</taxon>
        <taxon>Pezizomycotina</taxon>
        <taxon>Sordariomycetes</taxon>
        <taxon>Hypocreomycetidae</taxon>
        <taxon>Hypocreales</taxon>
        <taxon>Bionectriaceae</taxon>
        <taxon>Emericellopsis</taxon>
    </lineage>
</organism>
<dbReference type="SUPFAM" id="SSF53187">
    <property type="entry name" value="Zn-dependent exopeptidases"/>
    <property type="match status" value="1"/>
</dbReference>
<dbReference type="PANTHER" id="PTHR45962:SF1">
    <property type="entry name" value="N-FATTY-ACYL-AMINO ACID SYNTHASE_HYDROLASE PM20D1"/>
    <property type="match status" value="1"/>
</dbReference>
<dbReference type="SUPFAM" id="SSF55031">
    <property type="entry name" value="Bacterial exopeptidase dimerisation domain"/>
    <property type="match status" value="1"/>
</dbReference>
<dbReference type="SUPFAM" id="SSF52540">
    <property type="entry name" value="P-loop containing nucleoside triphosphate hydrolases"/>
    <property type="match status" value="1"/>
</dbReference>